<dbReference type="SUPFAM" id="SSF81321">
    <property type="entry name" value="Family A G protein-coupled receptor-like"/>
    <property type="match status" value="1"/>
</dbReference>
<organism evidence="10 11">
    <name type="scientific">Triplophysa tibetana</name>
    <dbReference type="NCBI Taxonomy" id="1572043"/>
    <lineage>
        <taxon>Eukaryota</taxon>
        <taxon>Metazoa</taxon>
        <taxon>Chordata</taxon>
        <taxon>Craniata</taxon>
        <taxon>Vertebrata</taxon>
        <taxon>Euteleostomi</taxon>
        <taxon>Actinopterygii</taxon>
        <taxon>Neopterygii</taxon>
        <taxon>Teleostei</taxon>
        <taxon>Ostariophysi</taxon>
        <taxon>Cypriniformes</taxon>
        <taxon>Nemacheilidae</taxon>
        <taxon>Triplophysa</taxon>
    </lineage>
</organism>
<proteinExistence type="predicted"/>
<gene>
    <name evidence="10" type="ORF">E1301_Tti010070</name>
</gene>
<dbReference type="EMBL" id="SOYY01000010">
    <property type="protein sequence ID" value="KAA0715552.1"/>
    <property type="molecule type" value="Genomic_DNA"/>
</dbReference>
<evidence type="ECO:0000256" key="6">
    <source>
        <dbReference type="ARBA" id="ARBA00023136"/>
    </source>
</evidence>
<keyword evidence="8" id="KW-0807">Transducer</keyword>
<evidence type="ECO:0000256" key="8">
    <source>
        <dbReference type="ARBA" id="ARBA00023224"/>
    </source>
</evidence>
<feature type="transmembrane region" description="Helical" evidence="9">
    <location>
        <begin position="48"/>
        <end position="73"/>
    </location>
</feature>
<comment type="subcellular location">
    <subcellularLocation>
        <location evidence="1">Membrane</location>
        <topology evidence="1">Multi-pass membrane protein</topology>
    </subcellularLocation>
</comment>
<evidence type="ECO:0000256" key="2">
    <source>
        <dbReference type="ARBA" id="ARBA00022606"/>
    </source>
</evidence>
<evidence type="ECO:0000256" key="9">
    <source>
        <dbReference type="SAM" id="Phobius"/>
    </source>
</evidence>
<reference evidence="10 11" key="1">
    <citation type="journal article" date="2019" name="Mol. Ecol. Resour.">
        <title>Chromosome-level genome assembly of Triplophysa tibetana, a fish adapted to the harsh high-altitude environment of the Tibetan Plateau.</title>
        <authorList>
            <person name="Yang X."/>
            <person name="Liu H."/>
            <person name="Ma Z."/>
            <person name="Zou Y."/>
            <person name="Zou M."/>
            <person name="Mao Y."/>
            <person name="Li X."/>
            <person name="Wang H."/>
            <person name="Chen T."/>
            <person name="Wang W."/>
            <person name="Yang R."/>
        </authorList>
    </citation>
    <scope>NUCLEOTIDE SEQUENCE [LARGE SCALE GENOMIC DNA]</scope>
    <source>
        <strain evidence="10">TTIB1903HZAU</strain>
        <tissue evidence="10">Muscle</tissue>
    </source>
</reference>
<evidence type="ECO:0000256" key="5">
    <source>
        <dbReference type="ARBA" id="ARBA00023040"/>
    </source>
</evidence>
<accession>A0A5A9P0G2</accession>
<keyword evidence="6 9" id="KW-0472">Membrane</keyword>
<feature type="transmembrane region" description="Helical" evidence="9">
    <location>
        <begin position="231"/>
        <end position="250"/>
    </location>
</feature>
<protein>
    <recommendedName>
        <fullName evidence="12">Taste receptor type 2</fullName>
    </recommendedName>
</protein>
<feature type="transmembrane region" description="Helical" evidence="9">
    <location>
        <begin position="12"/>
        <end position="36"/>
    </location>
</feature>
<keyword evidence="5" id="KW-0297">G-protein coupled receptor</keyword>
<dbReference type="GO" id="GO:0004930">
    <property type="term" value="F:G protein-coupled receptor activity"/>
    <property type="evidence" value="ECO:0007669"/>
    <property type="project" value="UniProtKB-KW"/>
</dbReference>
<feature type="transmembrane region" description="Helical" evidence="9">
    <location>
        <begin position="270"/>
        <end position="288"/>
    </location>
</feature>
<evidence type="ECO:0008006" key="12">
    <source>
        <dbReference type="Google" id="ProtNLM"/>
    </source>
</evidence>
<feature type="transmembrane region" description="Helical" evidence="9">
    <location>
        <begin position="79"/>
        <end position="108"/>
    </location>
</feature>
<evidence type="ECO:0000256" key="4">
    <source>
        <dbReference type="ARBA" id="ARBA00022989"/>
    </source>
</evidence>
<feature type="transmembrane region" description="Helical" evidence="9">
    <location>
        <begin position="184"/>
        <end position="210"/>
    </location>
</feature>
<keyword evidence="11" id="KW-1185">Reference proteome</keyword>
<dbReference type="Proteomes" id="UP000324632">
    <property type="component" value="Chromosome 10"/>
</dbReference>
<dbReference type="GO" id="GO:0016020">
    <property type="term" value="C:membrane"/>
    <property type="evidence" value="ECO:0007669"/>
    <property type="project" value="UniProtKB-SubCell"/>
</dbReference>
<evidence type="ECO:0000313" key="11">
    <source>
        <dbReference type="Proteomes" id="UP000324632"/>
    </source>
</evidence>
<keyword evidence="4 9" id="KW-1133">Transmembrane helix</keyword>
<dbReference type="Gene3D" id="1.20.1070.10">
    <property type="entry name" value="Rhodopsin 7-helix transmembrane proteins"/>
    <property type="match status" value="1"/>
</dbReference>
<name>A0A5A9P0G2_9TELE</name>
<keyword evidence="3 9" id="KW-0812">Transmembrane</keyword>
<evidence type="ECO:0000256" key="7">
    <source>
        <dbReference type="ARBA" id="ARBA00023170"/>
    </source>
</evidence>
<comment type="caution">
    <text evidence="10">The sequence shown here is derived from an EMBL/GenBank/DDBJ whole genome shotgun (WGS) entry which is preliminary data.</text>
</comment>
<evidence type="ECO:0000313" key="10">
    <source>
        <dbReference type="EMBL" id="KAA0715552.1"/>
    </source>
</evidence>
<sequence length="329" mass="37207">MSSFIVEMSPLAFTIVDVPVSVTTTLMNMFFAYCMFSSDGSENIQKPPLNVLVGSLIGCNLLLNICNLVFVIYETVYVPLWAYIASCALILYAMRTSFSASLGLNVFYYFQIVPARHPCLIWVKTHIKLFMYFIVVFDRIFFSFGFILQVLPGRVFISAADYNSSSILTSRGLILRYYLILTDFWLRCCHCFICLGIMVASNTSTVLYLWKHVKSMENSSSLFALHYRKQKRVTVLSIIQTVLFFVSSGWLITDELMFRFKINFNPTGHVLFSIAAFYAFGTTIILGVGQSKFRLRAVDIVKKLGRIVLQSKNVGDGNGNFRLGDTGKG</sequence>
<evidence type="ECO:0000256" key="1">
    <source>
        <dbReference type="ARBA" id="ARBA00004141"/>
    </source>
</evidence>
<feature type="transmembrane region" description="Helical" evidence="9">
    <location>
        <begin position="129"/>
        <end position="151"/>
    </location>
</feature>
<keyword evidence="2" id="KW-0716">Sensory transduction</keyword>
<dbReference type="AlphaFoldDB" id="A0A5A9P0G2"/>
<dbReference type="PANTHER" id="PTHR11394">
    <property type="entry name" value="TASTE RECEPTOR TYPE 2"/>
    <property type="match status" value="1"/>
</dbReference>
<evidence type="ECO:0000256" key="3">
    <source>
        <dbReference type="ARBA" id="ARBA00022692"/>
    </source>
</evidence>
<keyword evidence="7" id="KW-0675">Receptor</keyword>